<protein>
    <recommendedName>
        <fullName evidence="3">HD domain-containing protein</fullName>
    </recommendedName>
</protein>
<dbReference type="EMBL" id="FNCH01000005">
    <property type="protein sequence ID" value="SDG31870.1"/>
    <property type="molecule type" value="Genomic_DNA"/>
</dbReference>
<evidence type="ECO:0008006" key="3">
    <source>
        <dbReference type="Google" id="ProtNLM"/>
    </source>
</evidence>
<dbReference type="SUPFAM" id="SSF109604">
    <property type="entry name" value="HD-domain/PDEase-like"/>
    <property type="match status" value="1"/>
</dbReference>
<keyword evidence="2" id="KW-1185">Reference proteome</keyword>
<proteinExistence type="predicted"/>
<dbReference type="Gene3D" id="1.10.3210.10">
    <property type="entry name" value="Hypothetical protein af1432"/>
    <property type="match status" value="1"/>
</dbReference>
<dbReference type="STRING" id="405671.SAMN05421827_105120"/>
<dbReference type="Proteomes" id="UP000199643">
    <property type="component" value="Unassembled WGS sequence"/>
</dbReference>
<reference evidence="2" key="1">
    <citation type="submission" date="2016-10" db="EMBL/GenBank/DDBJ databases">
        <authorList>
            <person name="Varghese N."/>
            <person name="Submissions S."/>
        </authorList>
    </citation>
    <scope>NUCLEOTIDE SEQUENCE [LARGE SCALE GENOMIC DNA]</scope>
    <source>
        <strain evidence="2">DSM 17933</strain>
    </source>
</reference>
<sequence length="200" mass="22671">MNTKTPINVHDSGKGMFNTRSGLLVDFNNPKAEMIISEDIAHALSRICRFGGHTLGHYSVAAHSLLVAALAPEGMKLEALMHDAAEAYVGDVIKPLKNLLGEVYESIEHAFESVIIEKYYLDGQLLKEIKKYDRCALEMEHAAYIKDDLSAYHHIHSLIVSEIGGNFQQYQLPEIFMCQLDKYQQQRLRNMEAPDNIYFI</sequence>
<evidence type="ECO:0000313" key="2">
    <source>
        <dbReference type="Proteomes" id="UP000199643"/>
    </source>
</evidence>
<organism evidence="1 2">
    <name type="scientific">Pedobacter terrae</name>
    <dbReference type="NCBI Taxonomy" id="405671"/>
    <lineage>
        <taxon>Bacteria</taxon>
        <taxon>Pseudomonadati</taxon>
        <taxon>Bacteroidota</taxon>
        <taxon>Sphingobacteriia</taxon>
        <taxon>Sphingobacteriales</taxon>
        <taxon>Sphingobacteriaceae</taxon>
        <taxon>Pedobacter</taxon>
    </lineage>
</organism>
<evidence type="ECO:0000313" key="1">
    <source>
        <dbReference type="EMBL" id="SDG31870.1"/>
    </source>
</evidence>
<dbReference type="RefSeq" id="WP_090498771.1">
    <property type="nucleotide sequence ID" value="NZ_FNCH01000005.1"/>
</dbReference>
<dbReference type="OrthoDB" id="1099791at2"/>
<name>A0A1G7TBA6_9SPHI</name>
<dbReference type="AlphaFoldDB" id="A0A1G7TBA6"/>
<gene>
    <name evidence="1" type="ORF">SAMN05421827_105120</name>
</gene>
<accession>A0A1G7TBA6</accession>